<evidence type="ECO:0000313" key="9">
    <source>
        <dbReference type="Proteomes" id="UP000534783"/>
    </source>
</evidence>
<evidence type="ECO:0000256" key="6">
    <source>
        <dbReference type="ARBA" id="ARBA00023136"/>
    </source>
</evidence>
<reference evidence="8 9" key="1">
    <citation type="journal article" date="2020" name="Nature">
        <title>Bacterial chemolithoautotrophy via manganese oxidation.</title>
        <authorList>
            <person name="Yu H."/>
            <person name="Leadbetter J.R."/>
        </authorList>
    </citation>
    <scope>NUCLEOTIDE SEQUENCE [LARGE SCALE GENOMIC DNA]</scope>
    <source>
        <strain evidence="8 9">Mn-1</strain>
    </source>
</reference>
<gene>
    <name evidence="8" type="ORF">MNODULE_22915</name>
</gene>
<evidence type="ECO:0000256" key="7">
    <source>
        <dbReference type="ARBA" id="ARBA00023237"/>
    </source>
</evidence>
<evidence type="ECO:0000313" key="8">
    <source>
        <dbReference type="EMBL" id="NKE73613.1"/>
    </source>
</evidence>
<keyword evidence="5" id="KW-0732">Signal</keyword>
<dbReference type="Pfam" id="PF03349">
    <property type="entry name" value="Toluene_X"/>
    <property type="match status" value="1"/>
</dbReference>
<accession>A0A7X6IDC9</accession>
<dbReference type="GO" id="GO:0009279">
    <property type="term" value="C:cell outer membrane"/>
    <property type="evidence" value="ECO:0007669"/>
    <property type="project" value="UniProtKB-SubCell"/>
</dbReference>
<dbReference type="GO" id="GO:0015483">
    <property type="term" value="F:long-chain fatty acid transporting porin activity"/>
    <property type="evidence" value="ECO:0007669"/>
    <property type="project" value="TreeGrafter"/>
</dbReference>
<keyword evidence="6" id="KW-0472">Membrane</keyword>
<proteinExistence type="inferred from homology"/>
<dbReference type="PANTHER" id="PTHR35093">
    <property type="entry name" value="OUTER MEMBRANE PROTEIN NMB0088-RELATED"/>
    <property type="match status" value="1"/>
</dbReference>
<protein>
    <recommendedName>
        <fullName evidence="10">Long-chain fatty acid transport protein</fullName>
    </recommendedName>
</protein>
<evidence type="ECO:0008006" key="10">
    <source>
        <dbReference type="Google" id="ProtNLM"/>
    </source>
</evidence>
<comment type="caution">
    <text evidence="8">The sequence shown here is derived from an EMBL/GenBank/DDBJ whole genome shotgun (WGS) entry which is preliminary data.</text>
</comment>
<evidence type="ECO:0000256" key="4">
    <source>
        <dbReference type="ARBA" id="ARBA00022692"/>
    </source>
</evidence>
<comment type="subcellular location">
    <subcellularLocation>
        <location evidence="1">Cell outer membrane</location>
        <topology evidence="1">Multi-pass membrane protein</topology>
    </subcellularLocation>
</comment>
<dbReference type="EMBL" id="VTOW01000009">
    <property type="protein sequence ID" value="NKE73613.1"/>
    <property type="molecule type" value="Genomic_DNA"/>
</dbReference>
<name>A0A7X6IDC9_9BACT</name>
<dbReference type="InterPro" id="IPR005017">
    <property type="entry name" value="OMPP1/FadL/TodX"/>
</dbReference>
<dbReference type="SUPFAM" id="SSF56935">
    <property type="entry name" value="Porins"/>
    <property type="match status" value="1"/>
</dbReference>
<dbReference type="Gene3D" id="2.40.160.60">
    <property type="entry name" value="Outer membrane protein transport protein (OMPP1/FadL/TodX)"/>
    <property type="match status" value="1"/>
</dbReference>
<sequence>MTMPWLLVGTSVKQEPDTKRRNDMIFRSYCTIVELWIFRSVLEGIRGFKSAIFDISGRIISISVATRKFGFITGLCMLFWSSFVFPNQILASGFTVYEYGAEEQAQGSAVAAQVDSPSAIFYNPAGTANIPGTQIRVGSSFLFADVTFAGELSGRKTEADTGPIYPTHFFATKEVAFGGIGIGFYSANGNKIEYPRNWEGRYFVVSSDLLQLNLAPAISFRIRDNVFAGISVVGSYVKIQQANQINLMTLGFPADGSANLEADGFGIGGTVGIKAIFDRWLLGVVYKSPTSVRLEGKADFKIPETLSPFFPNGDISTKQKFPQIVTIGVANRSLQNVTLEADLQWTNWNSFNDQEIDFEIQTLAVQNISVPFDWHDTWTLRLGAQYDFHESFALRLGYIHDPSAVPQSTINPIFPELDKHIVTAGLGFRRNQWSADLYLARIYSKERRVDNALPGFPTHQGKYEANADAVGFSVTYAF</sequence>
<organism evidence="8 9">
    <name type="scientific">Candidatus Manganitrophus noduliformans</name>
    <dbReference type="NCBI Taxonomy" id="2606439"/>
    <lineage>
        <taxon>Bacteria</taxon>
        <taxon>Pseudomonadati</taxon>
        <taxon>Nitrospirota</taxon>
        <taxon>Nitrospiria</taxon>
        <taxon>Candidatus Troglogloeales</taxon>
        <taxon>Candidatus Manganitrophaceae</taxon>
        <taxon>Candidatus Manganitrophus</taxon>
    </lineage>
</organism>
<keyword evidence="9" id="KW-1185">Reference proteome</keyword>
<keyword evidence="4" id="KW-0812">Transmembrane</keyword>
<dbReference type="PANTHER" id="PTHR35093:SF8">
    <property type="entry name" value="OUTER MEMBRANE PROTEIN NMB0088-RELATED"/>
    <property type="match status" value="1"/>
</dbReference>
<keyword evidence="7" id="KW-0998">Cell outer membrane</keyword>
<keyword evidence="3" id="KW-1134">Transmembrane beta strand</keyword>
<evidence type="ECO:0000256" key="5">
    <source>
        <dbReference type="ARBA" id="ARBA00022729"/>
    </source>
</evidence>
<evidence type="ECO:0000256" key="2">
    <source>
        <dbReference type="ARBA" id="ARBA00008163"/>
    </source>
</evidence>
<evidence type="ECO:0000256" key="3">
    <source>
        <dbReference type="ARBA" id="ARBA00022452"/>
    </source>
</evidence>
<dbReference type="Proteomes" id="UP000534783">
    <property type="component" value="Unassembled WGS sequence"/>
</dbReference>
<comment type="similarity">
    <text evidence="2">Belongs to the OmpP1/FadL family.</text>
</comment>
<evidence type="ECO:0000256" key="1">
    <source>
        <dbReference type="ARBA" id="ARBA00004571"/>
    </source>
</evidence>
<dbReference type="AlphaFoldDB" id="A0A7X6IDC9"/>